<dbReference type="EMBL" id="APQO01000006">
    <property type="protein sequence ID" value="EOQ73082.1"/>
    <property type="molecule type" value="Genomic_DNA"/>
</dbReference>
<dbReference type="InterPro" id="IPR013762">
    <property type="entry name" value="Integrase-like_cat_sf"/>
</dbReference>
<dbReference type="Gene3D" id="3.30.160.390">
    <property type="entry name" value="Integrase, DNA-binding domain"/>
    <property type="match status" value="1"/>
</dbReference>
<dbReference type="Pfam" id="PF13356">
    <property type="entry name" value="Arm-DNA-bind_3"/>
    <property type="match status" value="1"/>
</dbReference>
<evidence type="ECO:0000256" key="4">
    <source>
        <dbReference type="ARBA" id="ARBA00023172"/>
    </source>
</evidence>
<protein>
    <recommendedName>
        <fullName evidence="5">Tyr recombinase domain-containing protein</fullName>
    </recommendedName>
</protein>
<dbReference type="PATRIC" id="fig|1217689.3.peg.2962"/>
<dbReference type="HOGENOM" id="CLU_027562_0_4_6"/>
<evidence type="ECO:0000256" key="1">
    <source>
        <dbReference type="ARBA" id="ARBA00008857"/>
    </source>
</evidence>
<dbReference type="InterPro" id="IPR050808">
    <property type="entry name" value="Phage_Integrase"/>
</dbReference>
<gene>
    <name evidence="6" type="ORF">F929_03017</name>
</gene>
<dbReference type="Gene3D" id="1.10.443.10">
    <property type="entry name" value="Intergrase catalytic core"/>
    <property type="match status" value="1"/>
</dbReference>
<dbReference type="PANTHER" id="PTHR30629">
    <property type="entry name" value="PROPHAGE INTEGRASE"/>
    <property type="match status" value="1"/>
</dbReference>
<comment type="caution">
    <text evidence="6">The sequence shown here is derived from an EMBL/GenBank/DDBJ whole genome shotgun (WGS) entry which is preliminary data.</text>
</comment>
<dbReference type="PROSITE" id="PS51898">
    <property type="entry name" value="TYR_RECOMBINASE"/>
    <property type="match status" value="1"/>
</dbReference>
<sequence>MFVLWRSKKFKAQQSNSCNKQKFVQGFVQNIIAGMDGKLLKIFCKLVFYDVKMALSDTWLKSNNGKLRDATQVVNDRDGLSVRISPKGKIVFQMRYRFNNSSKRIDLGTYPMMSLKEARAEVLENKKELDKGRDPLQLKLKKETAYLAQPTVRQICVEFFDTAAAHKAACKDDKRAFELHVFPSLGKRICDEVTLQEWSQLLFTIVSYAKTVAVKVLGNLKLIMKWGCIHGKLKEQTLLHIRAIDLNVRKNPRTRYLTEQEIFWVIHATFLSTGISPKNKLMILMLLIFGCRVGELRTAKKSDFDFQNHTWTIPPEQHKTGARSRKAIVRPLIPQVEILLKQAFDLSPPDCEWAFPIIKAQKYKPTQKGFQTTIPIHININIKRYFDVDMNHWTTHDLRRTMRTHIAEFAPPHICEIMLGHALPQIWGTYDLNQYLEPQAQAYAKWFDKLCAIINNYERFDIKGSISSASKYPFLLSQEATALTPYKLVALP</sequence>
<dbReference type="InterPro" id="IPR011010">
    <property type="entry name" value="DNA_brk_join_enz"/>
</dbReference>
<dbReference type="GO" id="GO:0006310">
    <property type="term" value="P:DNA recombination"/>
    <property type="evidence" value="ECO:0007669"/>
    <property type="project" value="UniProtKB-KW"/>
</dbReference>
<organism evidence="6 7">
    <name type="scientific">Acinetobacter lactucae</name>
    <dbReference type="NCBI Taxonomy" id="1785128"/>
    <lineage>
        <taxon>Bacteria</taxon>
        <taxon>Pseudomonadati</taxon>
        <taxon>Pseudomonadota</taxon>
        <taxon>Gammaproteobacteria</taxon>
        <taxon>Moraxellales</taxon>
        <taxon>Moraxellaceae</taxon>
        <taxon>Acinetobacter</taxon>
        <taxon>Acinetobacter calcoaceticus/baumannii complex</taxon>
    </lineage>
</organism>
<name>R8YZY9_9GAMM</name>
<accession>R8YZY9</accession>
<dbReference type="AlphaFoldDB" id="R8YZY9"/>
<feature type="domain" description="Tyr recombinase" evidence="5">
    <location>
        <begin position="252"/>
        <end position="444"/>
    </location>
</feature>
<dbReference type="GO" id="GO:0003677">
    <property type="term" value="F:DNA binding"/>
    <property type="evidence" value="ECO:0007669"/>
    <property type="project" value="UniProtKB-KW"/>
</dbReference>
<dbReference type="Proteomes" id="UP000013986">
    <property type="component" value="Unassembled WGS sequence"/>
</dbReference>
<evidence type="ECO:0000259" key="5">
    <source>
        <dbReference type="PROSITE" id="PS51898"/>
    </source>
</evidence>
<dbReference type="GO" id="GO:0015074">
    <property type="term" value="P:DNA integration"/>
    <property type="evidence" value="ECO:0007669"/>
    <property type="project" value="UniProtKB-KW"/>
</dbReference>
<proteinExistence type="inferred from homology"/>
<dbReference type="SUPFAM" id="SSF56349">
    <property type="entry name" value="DNA breaking-rejoining enzymes"/>
    <property type="match status" value="1"/>
</dbReference>
<evidence type="ECO:0000256" key="2">
    <source>
        <dbReference type="ARBA" id="ARBA00022908"/>
    </source>
</evidence>
<evidence type="ECO:0000313" key="7">
    <source>
        <dbReference type="Proteomes" id="UP000013986"/>
    </source>
</evidence>
<dbReference type="InterPro" id="IPR002104">
    <property type="entry name" value="Integrase_catalytic"/>
</dbReference>
<reference evidence="6 7" key="1">
    <citation type="submission" date="2013-02" db="EMBL/GenBank/DDBJ databases">
        <title>The Genome Sequence of Acinetobacter pittii ANC 4052.</title>
        <authorList>
            <consortium name="The Broad Institute Genome Sequencing Platform"/>
            <consortium name="The Broad Institute Genome Sequencing Center for Infectious Disease"/>
            <person name="Cerqueira G."/>
            <person name="Feldgarden M."/>
            <person name="Courvalin P."/>
            <person name="Perichon B."/>
            <person name="Grillot-Courvalin C."/>
            <person name="Clermont D."/>
            <person name="Rocha E."/>
            <person name="Yoon E.-J."/>
            <person name="Nemec A."/>
            <person name="Walker B."/>
            <person name="Young S.K."/>
            <person name="Zeng Q."/>
            <person name="Gargeya S."/>
            <person name="Fitzgerald M."/>
            <person name="Haas B."/>
            <person name="Abouelleil A."/>
            <person name="Alvarado L."/>
            <person name="Arachchi H.M."/>
            <person name="Berlin A.M."/>
            <person name="Chapman S.B."/>
            <person name="Dewar J."/>
            <person name="Goldberg J."/>
            <person name="Griggs A."/>
            <person name="Gujja S."/>
            <person name="Hansen M."/>
            <person name="Howarth C."/>
            <person name="Imamovic A."/>
            <person name="Larimer J."/>
            <person name="McCowan C."/>
            <person name="Murphy C."/>
            <person name="Neiman D."/>
            <person name="Pearson M."/>
            <person name="Priest M."/>
            <person name="Roberts A."/>
            <person name="Saif S."/>
            <person name="Shea T."/>
            <person name="Sisk P."/>
            <person name="Sykes S."/>
            <person name="Wortman J."/>
            <person name="Nusbaum C."/>
            <person name="Birren B."/>
        </authorList>
    </citation>
    <scope>NUCLEOTIDE SEQUENCE [LARGE SCALE GENOMIC DNA]</scope>
    <source>
        <strain evidence="6 7">ANC 4052</strain>
    </source>
</reference>
<dbReference type="Pfam" id="PF00589">
    <property type="entry name" value="Phage_integrase"/>
    <property type="match status" value="1"/>
</dbReference>
<comment type="similarity">
    <text evidence="1">Belongs to the 'phage' integrase family.</text>
</comment>
<dbReference type="InterPro" id="IPR025166">
    <property type="entry name" value="Integrase_DNA_bind_dom"/>
</dbReference>
<dbReference type="PANTHER" id="PTHR30629:SF2">
    <property type="entry name" value="PROPHAGE INTEGRASE INTS-RELATED"/>
    <property type="match status" value="1"/>
</dbReference>
<keyword evidence="4" id="KW-0233">DNA recombination</keyword>
<keyword evidence="3" id="KW-0238">DNA-binding</keyword>
<dbReference type="Gene3D" id="1.10.150.130">
    <property type="match status" value="1"/>
</dbReference>
<dbReference type="InterPro" id="IPR038488">
    <property type="entry name" value="Integrase_DNA-bd_sf"/>
</dbReference>
<evidence type="ECO:0000256" key="3">
    <source>
        <dbReference type="ARBA" id="ARBA00023125"/>
    </source>
</evidence>
<keyword evidence="2" id="KW-0229">DNA integration</keyword>
<dbReference type="InterPro" id="IPR010998">
    <property type="entry name" value="Integrase_recombinase_N"/>
</dbReference>
<evidence type="ECO:0000313" key="6">
    <source>
        <dbReference type="EMBL" id="EOQ73082.1"/>
    </source>
</evidence>